<dbReference type="PANTHER" id="PTHR43708:SF8">
    <property type="entry name" value="OXIDOREDUCTASE"/>
    <property type="match status" value="1"/>
</dbReference>
<dbReference type="Pfam" id="PF01408">
    <property type="entry name" value="GFO_IDH_MocA"/>
    <property type="match status" value="1"/>
</dbReference>
<dbReference type="Gene3D" id="3.40.50.720">
    <property type="entry name" value="NAD(P)-binding Rossmann-like Domain"/>
    <property type="match status" value="1"/>
</dbReference>
<dbReference type="STRING" id="266749.SAMN05421876_10427"/>
<dbReference type="RefSeq" id="WP_039351723.1">
    <property type="nucleotide sequence ID" value="NZ_FOLA01000004.1"/>
</dbReference>
<dbReference type="Pfam" id="PF22725">
    <property type="entry name" value="GFO_IDH_MocA_C3"/>
    <property type="match status" value="1"/>
</dbReference>
<dbReference type="GO" id="GO:0000166">
    <property type="term" value="F:nucleotide binding"/>
    <property type="evidence" value="ECO:0007669"/>
    <property type="project" value="InterPro"/>
</dbReference>
<comment type="caution">
    <text evidence="3">The sequence shown here is derived from an EMBL/GenBank/DDBJ whole genome shotgun (WGS) entry which is preliminary data.</text>
</comment>
<gene>
    <name evidence="3" type="ORF">OA86_08650</name>
</gene>
<evidence type="ECO:0000313" key="4">
    <source>
        <dbReference type="Proteomes" id="UP000031473"/>
    </source>
</evidence>
<dbReference type="SUPFAM" id="SSF51735">
    <property type="entry name" value="NAD(P)-binding Rossmann-fold domains"/>
    <property type="match status" value="1"/>
</dbReference>
<dbReference type="InterPro" id="IPR051317">
    <property type="entry name" value="Gfo/Idh/MocA_oxidoreduct"/>
</dbReference>
<dbReference type="PANTHER" id="PTHR43708">
    <property type="entry name" value="CONSERVED EXPRESSED OXIDOREDUCTASE (EUROFUNG)"/>
    <property type="match status" value="1"/>
</dbReference>
<dbReference type="AlphaFoldDB" id="A0A0C1CXQ4"/>
<dbReference type="Proteomes" id="UP000031473">
    <property type="component" value="Unassembled WGS sequence"/>
</dbReference>
<reference evidence="3 4" key="1">
    <citation type="submission" date="2014-10" db="EMBL/GenBank/DDBJ databases">
        <title>Kaistella jeonii genome.</title>
        <authorList>
            <person name="Clayton J.T."/>
            <person name="Newman J.D."/>
        </authorList>
    </citation>
    <scope>NUCLEOTIDE SEQUENCE [LARGE SCALE GENOMIC DNA]</scope>
    <source>
        <strain evidence="3 4">DSM 17048</strain>
    </source>
</reference>
<dbReference type="Gene3D" id="3.30.360.10">
    <property type="entry name" value="Dihydrodipicolinate Reductase, domain 2"/>
    <property type="match status" value="1"/>
</dbReference>
<evidence type="ECO:0000259" key="1">
    <source>
        <dbReference type="Pfam" id="PF01408"/>
    </source>
</evidence>
<evidence type="ECO:0000313" key="3">
    <source>
        <dbReference type="EMBL" id="KIA89121.1"/>
    </source>
</evidence>
<feature type="domain" description="GFO/IDH/MocA-like oxidoreductase" evidence="2">
    <location>
        <begin position="124"/>
        <end position="243"/>
    </location>
</feature>
<dbReference type="EMBL" id="JSYL01000004">
    <property type="protein sequence ID" value="KIA89121.1"/>
    <property type="molecule type" value="Genomic_DNA"/>
</dbReference>
<dbReference type="InterPro" id="IPR000683">
    <property type="entry name" value="Gfo/Idh/MocA-like_OxRdtase_N"/>
</dbReference>
<accession>A0A0C1CXQ4</accession>
<sequence>MKILIVGLGSIAKKHISAIRKLTENVELYALRFSKNSPVFEDITNLFTQDQIAEHAFDFAIISNPTSEHKNAISRLLSLKIPLFIEKPLFEKVGSEETEILNQIKLLQIPTYVACNLRFLDSIQFIKKRIQDSRINELNIYCGTYLPDWRPGEDFRKNYSANKEMGGGVHIDLIHELDYTFWLFGVPLNTDSIFTNSSSLKISAFDYANYRWQYEGFTASVILNYYRKDAKRTMEIVCDEGTYVVDLLKNEVRFNGEVVFISEQKIADTYDNQMDFFLKNMGSKNNLHFNTASEAYQILNLCLHQS</sequence>
<dbReference type="SUPFAM" id="SSF55347">
    <property type="entry name" value="Glyceraldehyde-3-phosphate dehydrogenase-like, C-terminal domain"/>
    <property type="match status" value="1"/>
</dbReference>
<keyword evidence="4" id="KW-1185">Reference proteome</keyword>
<name>A0A0C1CXQ4_9FLAO</name>
<dbReference type="OrthoDB" id="9815825at2"/>
<dbReference type="InterPro" id="IPR036291">
    <property type="entry name" value="NAD(P)-bd_dom_sf"/>
</dbReference>
<organism evidence="3 4">
    <name type="scientific">Kaistella jeonii</name>
    <dbReference type="NCBI Taxonomy" id="266749"/>
    <lineage>
        <taxon>Bacteria</taxon>
        <taxon>Pseudomonadati</taxon>
        <taxon>Bacteroidota</taxon>
        <taxon>Flavobacteriia</taxon>
        <taxon>Flavobacteriales</taxon>
        <taxon>Weeksellaceae</taxon>
        <taxon>Chryseobacterium group</taxon>
        <taxon>Kaistella</taxon>
    </lineage>
</organism>
<evidence type="ECO:0000259" key="2">
    <source>
        <dbReference type="Pfam" id="PF22725"/>
    </source>
</evidence>
<proteinExistence type="predicted"/>
<feature type="domain" description="Gfo/Idh/MocA-like oxidoreductase N-terminal" evidence="1">
    <location>
        <begin position="1"/>
        <end position="93"/>
    </location>
</feature>
<protein>
    <submittedName>
        <fullName evidence="3">Oxidoreductase</fullName>
    </submittedName>
</protein>
<dbReference type="InterPro" id="IPR055170">
    <property type="entry name" value="GFO_IDH_MocA-like_dom"/>
</dbReference>